<evidence type="ECO:0000313" key="4">
    <source>
        <dbReference type="Proteomes" id="UP000696573"/>
    </source>
</evidence>
<dbReference type="InterPro" id="IPR027179">
    <property type="entry name" value="CMC4"/>
</dbReference>
<dbReference type="Proteomes" id="UP000696573">
    <property type="component" value="Unassembled WGS sequence"/>
</dbReference>
<evidence type="ECO:0000313" key="3">
    <source>
        <dbReference type="EMBL" id="CAH0019368.1"/>
    </source>
</evidence>
<name>A0A9N9V7Z2_9HYPO</name>
<comment type="caution">
    <text evidence="3">The sequence shown here is derived from an EMBL/GenBank/DDBJ whole genome shotgun (WGS) entry which is preliminary data.</text>
</comment>
<keyword evidence="4" id="KW-1185">Reference proteome</keyword>
<protein>
    <recommendedName>
        <fullName evidence="1">Cx9C motif-containing protein 4, mitochondrial</fullName>
    </recommendedName>
</protein>
<reference evidence="3" key="1">
    <citation type="submission" date="2021-10" db="EMBL/GenBank/DDBJ databases">
        <authorList>
            <person name="Piombo E."/>
        </authorList>
    </citation>
    <scope>NUCLEOTIDE SEQUENCE</scope>
</reference>
<evidence type="ECO:0000256" key="1">
    <source>
        <dbReference type="ARBA" id="ARBA00019406"/>
    </source>
</evidence>
<dbReference type="InterPro" id="IPR009069">
    <property type="entry name" value="Cys_alpha_HP_mot_SF"/>
</dbReference>
<dbReference type="EMBL" id="CABFNQ020000555">
    <property type="protein sequence ID" value="CAH0019368.1"/>
    <property type="molecule type" value="Genomic_DNA"/>
</dbReference>
<organism evidence="3 4">
    <name type="scientific">Clonostachys rhizophaga</name>
    <dbReference type="NCBI Taxonomy" id="160324"/>
    <lineage>
        <taxon>Eukaryota</taxon>
        <taxon>Fungi</taxon>
        <taxon>Dikarya</taxon>
        <taxon>Ascomycota</taxon>
        <taxon>Pezizomycotina</taxon>
        <taxon>Sordariomycetes</taxon>
        <taxon>Hypocreomycetidae</taxon>
        <taxon>Hypocreales</taxon>
        <taxon>Bionectriaceae</taxon>
        <taxon>Clonostachys</taxon>
    </lineage>
</organism>
<dbReference type="SUPFAM" id="SSF47072">
    <property type="entry name" value="Cysteine alpha-hairpin motif"/>
    <property type="match status" value="1"/>
</dbReference>
<dbReference type="Pfam" id="PF08991">
    <property type="entry name" value="CMC4"/>
    <property type="match status" value="1"/>
</dbReference>
<sequence>MAGCQRWLDAGAWAGAWRATVGLLEGGGERCRRLARLEERYPQHQAPGAFFSSWFAVNGELVIKHCVSRAMVLGPCLTKNGYKEERCQSVIKALYECCEVFYDRYGDDATSPSCPKPKLLRLKLEQLKDR</sequence>
<dbReference type="AlphaFoldDB" id="A0A9N9V7Z2"/>
<dbReference type="OrthoDB" id="13601at2759"/>
<feature type="disulfide bond" evidence="2">
    <location>
        <begin position="76"/>
        <end position="87"/>
    </location>
</feature>
<dbReference type="Gene3D" id="1.10.287.1130">
    <property type="entry name" value="CytochromE C oxidase copper chaperone"/>
    <property type="match status" value="1"/>
</dbReference>
<feature type="disulfide bond" evidence="2">
    <location>
        <begin position="66"/>
        <end position="97"/>
    </location>
</feature>
<accession>A0A9N9V7Z2</accession>
<gene>
    <name evidence="3" type="ORF">CRHIZ90672A_00010083</name>
</gene>
<proteinExistence type="predicted"/>
<keyword evidence="2" id="KW-1015">Disulfide bond</keyword>
<feature type="disulfide bond" evidence="2">
    <location>
        <begin position="98"/>
        <end position="114"/>
    </location>
</feature>
<evidence type="ECO:0000256" key="2">
    <source>
        <dbReference type="PIRSR" id="PIRSR627179-50"/>
    </source>
</evidence>